<feature type="compositionally biased region" description="Polar residues" evidence="1">
    <location>
        <begin position="278"/>
        <end position="301"/>
    </location>
</feature>
<dbReference type="GeneID" id="25911279"/>
<keyword evidence="3" id="KW-1185">Reference proteome</keyword>
<dbReference type="Proteomes" id="UP000054560">
    <property type="component" value="Unassembled WGS sequence"/>
</dbReference>
<feature type="non-terminal residue" evidence="2">
    <location>
        <position position="399"/>
    </location>
</feature>
<gene>
    <name evidence="2" type="ORF">SARC_10775</name>
</gene>
<feature type="compositionally biased region" description="Polar residues" evidence="1">
    <location>
        <begin position="230"/>
        <end position="252"/>
    </location>
</feature>
<reference evidence="2 3" key="1">
    <citation type="submission" date="2011-02" db="EMBL/GenBank/DDBJ databases">
        <title>The Genome Sequence of Sphaeroforma arctica JP610.</title>
        <authorList>
            <consortium name="The Broad Institute Genome Sequencing Platform"/>
            <person name="Russ C."/>
            <person name="Cuomo C."/>
            <person name="Young S.K."/>
            <person name="Zeng Q."/>
            <person name="Gargeya S."/>
            <person name="Alvarado L."/>
            <person name="Berlin A."/>
            <person name="Chapman S.B."/>
            <person name="Chen Z."/>
            <person name="Freedman E."/>
            <person name="Gellesch M."/>
            <person name="Goldberg J."/>
            <person name="Griggs A."/>
            <person name="Gujja S."/>
            <person name="Heilman E."/>
            <person name="Heiman D."/>
            <person name="Howarth C."/>
            <person name="Mehta T."/>
            <person name="Neiman D."/>
            <person name="Pearson M."/>
            <person name="Roberts A."/>
            <person name="Saif S."/>
            <person name="Shea T."/>
            <person name="Shenoy N."/>
            <person name="Sisk P."/>
            <person name="Stolte C."/>
            <person name="Sykes S."/>
            <person name="White J."/>
            <person name="Yandava C."/>
            <person name="Burger G."/>
            <person name="Gray M.W."/>
            <person name="Holland P.W.H."/>
            <person name="King N."/>
            <person name="Lang F.B.F."/>
            <person name="Roger A.J."/>
            <person name="Ruiz-Trillo I."/>
            <person name="Haas B."/>
            <person name="Nusbaum C."/>
            <person name="Birren B."/>
        </authorList>
    </citation>
    <scope>NUCLEOTIDE SEQUENCE [LARGE SCALE GENOMIC DNA]</scope>
    <source>
        <strain evidence="2 3">JP610</strain>
    </source>
</reference>
<feature type="compositionally biased region" description="Low complexity" evidence="1">
    <location>
        <begin position="261"/>
        <end position="276"/>
    </location>
</feature>
<dbReference type="AlphaFoldDB" id="A0A0L0FJ12"/>
<protein>
    <submittedName>
        <fullName evidence="2">Uncharacterized protein</fullName>
    </submittedName>
</protein>
<feature type="region of interest" description="Disordered" evidence="1">
    <location>
        <begin position="102"/>
        <end position="129"/>
    </location>
</feature>
<accession>A0A0L0FJ12</accession>
<name>A0A0L0FJ12_9EUKA</name>
<evidence type="ECO:0000313" key="3">
    <source>
        <dbReference type="Proteomes" id="UP000054560"/>
    </source>
</evidence>
<dbReference type="EMBL" id="KQ242979">
    <property type="protein sequence ID" value="KNC76745.1"/>
    <property type="molecule type" value="Genomic_DNA"/>
</dbReference>
<dbReference type="RefSeq" id="XP_014150647.1">
    <property type="nucleotide sequence ID" value="XM_014295172.1"/>
</dbReference>
<feature type="compositionally biased region" description="Polar residues" evidence="1">
    <location>
        <begin position="319"/>
        <end position="336"/>
    </location>
</feature>
<evidence type="ECO:0000256" key="1">
    <source>
        <dbReference type="SAM" id="MobiDB-lite"/>
    </source>
</evidence>
<feature type="compositionally biased region" description="Polar residues" evidence="1">
    <location>
        <begin position="211"/>
        <end position="222"/>
    </location>
</feature>
<sequence>MLKRRKSLSMPNLVEMDGSADVPLNTHEQQAQKMYEQCLQKAKTEQQPLGDEYDDIQNFHMQYQRHQRKAELQQQHSTSATYQQNQAQTQLQAQELAQAQQMQQMQQFRSPQTFERPRGEGRVVHSKSSNLASASGALYDEMFDMQNSLRKTSISDIEIPEANWTFNSLQHYLEDSVQSPGDMDDINSMLATGSNSRAASDGSAGLMGPGSLNQNTLNNTGFAQPHSPGLTRTNSRRLVSPNSLGQLSLSHSNGGGGKMYSNHSSGGLSSSMDAFSMDLQSQNQSIYRQHQQRQASSTNGPPSGPQSTSASTTQLQQTFNTEQPAHQSPSYSTSNLPRRPELSSSTSSIVSGTPLGRATSNAGPPVSATLSSSSLLSLSNNFASTALSPFGDIREENEG</sequence>
<organism evidence="2 3">
    <name type="scientific">Sphaeroforma arctica JP610</name>
    <dbReference type="NCBI Taxonomy" id="667725"/>
    <lineage>
        <taxon>Eukaryota</taxon>
        <taxon>Ichthyosporea</taxon>
        <taxon>Ichthyophonida</taxon>
        <taxon>Sphaeroforma</taxon>
    </lineage>
</organism>
<feature type="compositionally biased region" description="Low complexity" evidence="1">
    <location>
        <begin position="306"/>
        <end position="318"/>
    </location>
</feature>
<evidence type="ECO:0000313" key="2">
    <source>
        <dbReference type="EMBL" id="KNC76745.1"/>
    </source>
</evidence>
<feature type="region of interest" description="Disordered" evidence="1">
    <location>
        <begin position="177"/>
        <end position="371"/>
    </location>
</feature>
<feature type="compositionally biased region" description="Polar residues" evidence="1">
    <location>
        <begin position="189"/>
        <end position="198"/>
    </location>
</feature>
<proteinExistence type="predicted"/>